<dbReference type="AlphaFoldDB" id="A0A6G8QAK2"/>
<feature type="domain" description="Non-reducing end beta-L-arabinofuranosidase-like GH127 middle" evidence="2">
    <location>
        <begin position="419"/>
        <end position="514"/>
    </location>
</feature>
<dbReference type="InterPro" id="IPR049049">
    <property type="entry name" value="Beta-AFase-like_GH127_C"/>
</dbReference>
<evidence type="ECO:0000259" key="2">
    <source>
        <dbReference type="Pfam" id="PF20736"/>
    </source>
</evidence>
<evidence type="ECO:0000259" key="1">
    <source>
        <dbReference type="Pfam" id="PF07944"/>
    </source>
</evidence>
<dbReference type="PANTHER" id="PTHR43465:SF2">
    <property type="entry name" value="DUF1680 DOMAIN PROTEIN (AFU_ORTHOLOGUE AFUA_1G08910)"/>
    <property type="match status" value="1"/>
</dbReference>
<keyword evidence="4" id="KW-0378">Hydrolase</keyword>
<evidence type="ECO:0000313" key="5">
    <source>
        <dbReference type="Proteomes" id="UP000501452"/>
    </source>
</evidence>
<dbReference type="InterPro" id="IPR049046">
    <property type="entry name" value="Beta-AFase-like_GH127_middle"/>
</dbReference>
<protein>
    <submittedName>
        <fullName evidence="4">Glycoside hydrolase family 127 protein</fullName>
    </submittedName>
</protein>
<dbReference type="KEGG" id="rub:GBA63_13045"/>
<dbReference type="Proteomes" id="UP000501452">
    <property type="component" value="Chromosome"/>
</dbReference>
<proteinExistence type="predicted"/>
<dbReference type="Pfam" id="PF07944">
    <property type="entry name" value="Beta-AFase-like_GH127_cat"/>
    <property type="match status" value="1"/>
</dbReference>
<dbReference type="SUPFAM" id="SSF48208">
    <property type="entry name" value="Six-hairpin glycosidases"/>
    <property type="match status" value="1"/>
</dbReference>
<dbReference type="Pfam" id="PF20737">
    <property type="entry name" value="Glyco_hydro127C"/>
    <property type="match status" value="1"/>
</dbReference>
<gene>
    <name evidence="4" type="ORF">GBA63_13045</name>
</gene>
<feature type="domain" description="Non-reducing end beta-L-arabinofuranosidase-like GH127 C-terminal" evidence="3">
    <location>
        <begin position="516"/>
        <end position="634"/>
    </location>
</feature>
<dbReference type="InterPro" id="IPR012878">
    <property type="entry name" value="Beta-AFase-like_GH127_cat"/>
</dbReference>
<dbReference type="InterPro" id="IPR049174">
    <property type="entry name" value="Beta-AFase-like"/>
</dbReference>
<sequence length="636" mass="71686">MLDSTRRPVVVDTSKSPHARLRPLPLTDVRLSDGFWGPRRRANREETLPSQYRHLEETGRLDNFRKASGKMEGRFEGIYFNDSDVYKWLEAAAWSLATDPDPELTKMVDAAITEIEDAQEPDGYLNTYFTFERADKRWTNFDLHEMYCAGHLFQAAVAHFQATGSTRLLGVATRFADHICDTFGPEEEGKRRAVDGHEEVEMALVELFRVTGDRRYLEQAEFFVDARGRGLLGRPYGLHDPSYSQDHSPLREQDEVVGHAVRALYLYSGATDVYAETGEPELLKALRRLWNNMTTRRMYVSGGLGSRHEGEAFGEDFELPNGRAYTETCAAIGSVMWNWRMLVLEGDARYADLIEHTLYNAVLPGFSLDGGHYFYENPLEDEGTHRRQPWFGCACCPPNVARMLASIPGYFYSASDDAVWVHLYAEGSAEVRLNGGRAFRLGQRTNYPWEGDVEIQLDGEGEFAVMLRVPSWCEGGASIEVNGEPFPEQASPGAYAEVRRVWRPGDAVRLRLPMPVRRVEAHPYAAENVGRVALMRGPILFCVEGADNPGLDPRDLVLPNEVRLSEDFQPEQLGGVVVLAGEAEVSPPGEGWDGRLYRTATRQGEKPIGTTRLRAVPYLAWANREPGPMRVWIRSR</sequence>
<dbReference type="EMBL" id="CP045119">
    <property type="protein sequence ID" value="QIN83458.1"/>
    <property type="molecule type" value="Genomic_DNA"/>
</dbReference>
<dbReference type="RefSeq" id="WP_166176765.1">
    <property type="nucleotide sequence ID" value="NZ_CP045119.1"/>
</dbReference>
<dbReference type="PANTHER" id="PTHR43465">
    <property type="entry name" value="DUF1680 DOMAIN PROTEIN (AFU_ORTHOLOGUE AFUA_1G08910)"/>
    <property type="match status" value="1"/>
</dbReference>
<organism evidence="4 5">
    <name type="scientific">Rubrobacter tropicus</name>
    <dbReference type="NCBI Taxonomy" id="2653851"/>
    <lineage>
        <taxon>Bacteria</taxon>
        <taxon>Bacillati</taxon>
        <taxon>Actinomycetota</taxon>
        <taxon>Rubrobacteria</taxon>
        <taxon>Rubrobacterales</taxon>
        <taxon>Rubrobacteraceae</taxon>
        <taxon>Rubrobacter</taxon>
    </lineage>
</organism>
<reference evidence="4 5" key="1">
    <citation type="submission" date="2019-10" db="EMBL/GenBank/DDBJ databases">
        <title>Rubrobacter sp nov SCSIO 52090 isolated from a deep-sea sediment in the South China Sea.</title>
        <authorList>
            <person name="Chen R.W."/>
        </authorList>
    </citation>
    <scope>NUCLEOTIDE SEQUENCE [LARGE SCALE GENOMIC DNA]</scope>
    <source>
        <strain evidence="4 5">SCSIO 52909</strain>
    </source>
</reference>
<feature type="domain" description="Non-reducing end beta-L-arabinofuranosidase-like GH127 catalytic" evidence="1">
    <location>
        <begin position="28"/>
        <end position="408"/>
    </location>
</feature>
<evidence type="ECO:0000313" key="4">
    <source>
        <dbReference type="EMBL" id="QIN83458.1"/>
    </source>
</evidence>
<dbReference type="Pfam" id="PF20736">
    <property type="entry name" value="Glyco_hydro127M"/>
    <property type="match status" value="1"/>
</dbReference>
<keyword evidence="5" id="KW-1185">Reference proteome</keyword>
<dbReference type="InterPro" id="IPR008928">
    <property type="entry name" value="6-hairpin_glycosidase_sf"/>
</dbReference>
<accession>A0A6G8QAK2</accession>
<dbReference type="GO" id="GO:0005975">
    <property type="term" value="P:carbohydrate metabolic process"/>
    <property type="evidence" value="ECO:0007669"/>
    <property type="project" value="InterPro"/>
</dbReference>
<name>A0A6G8QAK2_9ACTN</name>
<dbReference type="GO" id="GO:0016787">
    <property type="term" value="F:hydrolase activity"/>
    <property type="evidence" value="ECO:0007669"/>
    <property type="project" value="UniProtKB-KW"/>
</dbReference>
<evidence type="ECO:0000259" key="3">
    <source>
        <dbReference type="Pfam" id="PF20737"/>
    </source>
</evidence>